<proteinExistence type="predicted"/>
<accession>A0ABT9UVX2</accession>
<dbReference type="InterPro" id="IPR049238">
    <property type="entry name" value="DUF6873"/>
</dbReference>
<name>A0ABT9UVX2_9FIRM</name>
<gene>
    <name evidence="2" type="ORF">J2S18_002416</name>
</gene>
<sequence length="233" mass="26355">MYSFVDYRISEEEIVNLKSEGVIPIKVPKTTLVYDAICGHVDIQLNILNKKNKTVIVHKDIDKTFLKKLKEFSINYIFSNNSLGNKYPSDIILNALITETFLMHNLKYTDKNLLDNSPLKKLINVSQGYTKCSVLNIYDKAFITSDKLIYNSLLAEGLDTLLLPPGDIILEGLDYGFIGGTGGTIGNNKLAFFGNLNYYKYGEEVLNFLKKHNVEPVYLRNSKLIDRGSILTL</sequence>
<comment type="caution">
    <text evidence="2">The sequence shown here is derived from an EMBL/GenBank/DDBJ whole genome shotgun (WGS) entry which is preliminary data.</text>
</comment>
<organism evidence="2 3">
    <name type="scientific">Eubacterium multiforme</name>
    <dbReference type="NCBI Taxonomy" id="83339"/>
    <lineage>
        <taxon>Bacteria</taxon>
        <taxon>Bacillati</taxon>
        <taxon>Bacillota</taxon>
        <taxon>Clostridia</taxon>
        <taxon>Eubacteriales</taxon>
        <taxon>Eubacteriaceae</taxon>
        <taxon>Eubacterium</taxon>
    </lineage>
</organism>
<evidence type="ECO:0000313" key="3">
    <source>
        <dbReference type="Proteomes" id="UP001228504"/>
    </source>
</evidence>
<evidence type="ECO:0000313" key="2">
    <source>
        <dbReference type="EMBL" id="MDQ0150469.1"/>
    </source>
</evidence>
<keyword evidence="3" id="KW-1185">Reference proteome</keyword>
<reference evidence="2 3" key="1">
    <citation type="submission" date="2023-07" db="EMBL/GenBank/DDBJ databases">
        <title>Genomic Encyclopedia of Type Strains, Phase IV (KMG-IV): sequencing the most valuable type-strain genomes for metagenomic binning, comparative biology and taxonomic classification.</title>
        <authorList>
            <person name="Goeker M."/>
        </authorList>
    </citation>
    <scope>NUCLEOTIDE SEQUENCE [LARGE SCALE GENOMIC DNA]</scope>
    <source>
        <strain evidence="2 3">DSM 20694</strain>
    </source>
</reference>
<evidence type="ECO:0000259" key="1">
    <source>
        <dbReference type="Pfam" id="PF21778"/>
    </source>
</evidence>
<feature type="domain" description="DUF6873" evidence="1">
    <location>
        <begin position="4"/>
        <end position="231"/>
    </location>
</feature>
<dbReference type="RefSeq" id="WP_307487152.1">
    <property type="nucleotide sequence ID" value="NZ_JAUSUF010000009.1"/>
</dbReference>
<dbReference type="Pfam" id="PF21778">
    <property type="entry name" value="DUF6873"/>
    <property type="match status" value="1"/>
</dbReference>
<dbReference type="Proteomes" id="UP001228504">
    <property type="component" value="Unassembled WGS sequence"/>
</dbReference>
<protein>
    <recommendedName>
        <fullName evidence="1">DUF6873 domain-containing protein</fullName>
    </recommendedName>
</protein>
<dbReference type="EMBL" id="JAUSUF010000009">
    <property type="protein sequence ID" value="MDQ0150469.1"/>
    <property type="molecule type" value="Genomic_DNA"/>
</dbReference>